<keyword evidence="2" id="KW-0732">Signal</keyword>
<dbReference type="Pfam" id="PF14346">
    <property type="entry name" value="DUF4398"/>
    <property type="match status" value="1"/>
</dbReference>
<feature type="compositionally biased region" description="Basic and acidic residues" evidence="1">
    <location>
        <begin position="102"/>
        <end position="123"/>
    </location>
</feature>
<protein>
    <recommendedName>
        <fullName evidence="3">DUF4398 domain-containing protein</fullName>
    </recommendedName>
</protein>
<name>A0A2N8KUU7_9BURK</name>
<dbReference type="InterPro" id="IPR025511">
    <property type="entry name" value="DUF4398"/>
</dbReference>
<feature type="domain" description="DUF4398" evidence="3">
    <location>
        <begin position="30"/>
        <end position="107"/>
    </location>
</feature>
<sequence length="123" mass="13202">MSTARRLWTYATLCSAGLLAACASMPPPTEQMAVSTAALTNANAAGAGQWAPMELRSAQDKLDRARLAMNDKNYEQALWLAQDAQVQAQLAEKKAGAGKAGKAADELREASRVLSEELRRKKP</sequence>
<keyword evidence="5" id="KW-1185">Reference proteome</keyword>
<organism evidence="4 5">
    <name type="scientific">Kinneretia aquatilis</name>
    <dbReference type="NCBI Taxonomy" id="2070761"/>
    <lineage>
        <taxon>Bacteria</taxon>
        <taxon>Pseudomonadati</taxon>
        <taxon>Pseudomonadota</taxon>
        <taxon>Betaproteobacteria</taxon>
        <taxon>Burkholderiales</taxon>
        <taxon>Sphaerotilaceae</taxon>
        <taxon>Roseateles</taxon>
    </lineage>
</organism>
<evidence type="ECO:0000256" key="1">
    <source>
        <dbReference type="SAM" id="MobiDB-lite"/>
    </source>
</evidence>
<evidence type="ECO:0000256" key="2">
    <source>
        <dbReference type="SAM" id="SignalP"/>
    </source>
</evidence>
<dbReference type="EMBL" id="POSP01000003">
    <property type="protein sequence ID" value="PND37234.1"/>
    <property type="molecule type" value="Genomic_DNA"/>
</dbReference>
<proteinExistence type="predicted"/>
<accession>A0A2N8KUU7</accession>
<gene>
    <name evidence="4" type="ORF">C1O66_06615</name>
</gene>
<dbReference type="PROSITE" id="PS51257">
    <property type="entry name" value="PROKAR_LIPOPROTEIN"/>
    <property type="match status" value="1"/>
</dbReference>
<dbReference type="Gene3D" id="1.20.1270.390">
    <property type="match status" value="1"/>
</dbReference>
<feature type="region of interest" description="Disordered" evidence="1">
    <location>
        <begin position="92"/>
        <end position="123"/>
    </location>
</feature>
<evidence type="ECO:0000313" key="5">
    <source>
        <dbReference type="Proteomes" id="UP000235916"/>
    </source>
</evidence>
<evidence type="ECO:0000313" key="4">
    <source>
        <dbReference type="EMBL" id="PND37234.1"/>
    </source>
</evidence>
<evidence type="ECO:0000259" key="3">
    <source>
        <dbReference type="Pfam" id="PF14346"/>
    </source>
</evidence>
<dbReference type="Proteomes" id="UP000235916">
    <property type="component" value="Unassembled WGS sequence"/>
</dbReference>
<dbReference type="RefSeq" id="WP_102767152.1">
    <property type="nucleotide sequence ID" value="NZ_POSP01000003.1"/>
</dbReference>
<feature type="chain" id="PRO_5014945032" description="DUF4398 domain-containing protein" evidence="2">
    <location>
        <begin position="21"/>
        <end position="123"/>
    </location>
</feature>
<feature type="signal peptide" evidence="2">
    <location>
        <begin position="1"/>
        <end position="20"/>
    </location>
</feature>
<dbReference type="AlphaFoldDB" id="A0A2N8KUU7"/>
<reference evidence="4 5" key="1">
    <citation type="submission" date="2018-01" db="EMBL/GenBank/DDBJ databases">
        <title>Draft genome sequence of Paucibacter aquatile CR182 isolated from freshwater of the Nakdong River.</title>
        <authorList>
            <person name="Choi A."/>
            <person name="Chung E.J."/>
        </authorList>
    </citation>
    <scope>NUCLEOTIDE SEQUENCE [LARGE SCALE GENOMIC DNA]</scope>
    <source>
        <strain evidence="4 5">CR182</strain>
    </source>
</reference>
<comment type="caution">
    <text evidence="4">The sequence shown here is derived from an EMBL/GenBank/DDBJ whole genome shotgun (WGS) entry which is preliminary data.</text>
</comment>